<dbReference type="Gene3D" id="3.30.565.10">
    <property type="entry name" value="Histidine kinase-like ATPase, C-terminal domain"/>
    <property type="match status" value="1"/>
</dbReference>
<keyword evidence="8" id="KW-0902">Two-component regulatory system</keyword>
<keyword evidence="11" id="KW-0812">Transmembrane</keyword>
<evidence type="ECO:0000256" key="1">
    <source>
        <dbReference type="ARBA" id="ARBA00000085"/>
    </source>
</evidence>
<sequence length="668" mass="76025">MMKYLSVRIYALFLCFILSIFKGHTQNQAIIDSLQSVIDASITDSVKAEALMDLAWQQMYADHPEALSLAHEGIRALDNVSSLRIRGYSYTVIGVVHWVGSSYDSAIYYLTKSSDAYQAKGDFRGLAAVYNNLSMVYQNQSDFARSLEYATLALQTAESLRDEKMIGNSLFTVGNVHYLLEDNDKALSYFQRALQTKIRASDKHNLQKIYLNLGSTYHNLKDLDSAAFYYSKCLDVSEHLGDYKALAIASTNLGNLEMDKGVPNEAILFYNKSQEIYSSKLKNDYDYAVLLHSMAKAQLQLKQYNSAEEYAKKSLALAEKLNDFKRLHSAHDVLSQIYQQTGDFKNAFYNVKHAQVFRDSIFNLDKAALLADIETKYETEKKEAQIILQEAELSEQKIKNERNLILIFGLSVILVLIASLYMLNQSRQKKANQLAQQQKELEIKEAYIHAALESQEIERKRFAQDLHDGFGQLISALRLNISNLQDSTHEVESQVAMVEKSESILVEMHSEIRNIAFNLMPVTLIQYGLKDALVELAQRINLSGRISVIIDTQEMSGRLSEIQEISLYRVIQEWVNNVIKYAKANKIIIQLVLHENELNLLIEDDGEGFDPDILKNNAGNGWRNIQSRLNRIKADFDLDSCPNRKGTSLIIDLPIVKQDFFENEPTFV</sequence>
<dbReference type="EC" id="2.7.13.3" evidence="2"/>
<dbReference type="Pfam" id="PF02518">
    <property type="entry name" value="HATPase_c"/>
    <property type="match status" value="1"/>
</dbReference>
<keyword evidence="14" id="KW-1185">Reference proteome</keyword>
<evidence type="ECO:0000256" key="8">
    <source>
        <dbReference type="ARBA" id="ARBA00023012"/>
    </source>
</evidence>
<dbReference type="RefSeq" id="WP_241296184.1">
    <property type="nucleotide sequence ID" value="NZ_JAKZGR010000012.1"/>
</dbReference>
<feature type="repeat" description="TPR" evidence="9">
    <location>
        <begin position="207"/>
        <end position="240"/>
    </location>
</feature>
<evidence type="ECO:0000256" key="10">
    <source>
        <dbReference type="SAM" id="Coils"/>
    </source>
</evidence>
<feature type="domain" description="Histidine kinase" evidence="12">
    <location>
        <begin position="472"/>
        <end position="657"/>
    </location>
</feature>
<evidence type="ECO:0000256" key="11">
    <source>
        <dbReference type="SAM" id="Phobius"/>
    </source>
</evidence>
<evidence type="ECO:0000256" key="4">
    <source>
        <dbReference type="ARBA" id="ARBA00022679"/>
    </source>
</evidence>
<name>A0ABV8EP65_9BACT</name>
<keyword evidence="4" id="KW-0808">Transferase</keyword>
<dbReference type="PROSITE" id="PS50109">
    <property type="entry name" value="HIS_KIN"/>
    <property type="match status" value="1"/>
</dbReference>
<reference evidence="14" key="1">
    <citation type="journal article" date="2019" name="Int. J. Syst. Evol. Microbiol.">
        <title>The Global Catalogue of Microorganisms (GCM) 10K type strain sequencing project: providing services to taxonomists for standard genome sequencing and annotation.</title>
        <authorList>
            <consortium name="The Broad Institute Genomics Platform"/>
            <consortium name="The Broad Institute Genome Sequencing Center for Infectious Disease"/>
            <person name="Wu L."/>
            <person name="Ma J."/>
        </authorList>
    </citation>
    <scope>NUCLEOTIDE SEQUENCE [LARGE SCALE GENOMIC DNA]</scope>
    <source>
        <strain evidence="14">CECT 8551</strain>
    </source>
</reference>
<dbReference type="SUPFAM" id="SSF55874">
    <property type="entry name" value="ATPase domain of HSP90 chaperone/DNA topoisomerase II/histidine kinase"/>
    <property type="match status" value="1"/>
</dbReference>
<keyword evidence="3" id="KW-0597">Phosphoprotein</keyword>
<keyword evidence="10" id="KW-0175">Coiled coil</keyword>
<dbReference type="Pfam" id="PF07730">
    <property type="entry name" value="HisKA_3"/>
    <property type="match status" value="1"/>
</dbReference>
<keyword evidence="5" id="KW-0547">Nucleotide-binding</keyword>
<dbReference type="InterPro" id="IPR050482">
    <property type="entry name" value="Sensor_HK_TwoCompSys"/>
</dbReference>
<keyword evidence="11" id="KW-1133">Transmembrane helix</keyword>
<evidence type="ECO:0000256" key="3">
    <source>
        <dbReference type="ARBA" id="ARBA00022553"/>
    </source>
</evidence>
<feature type="coiled-coil region" evidence="10">
    <location>
        <begin position="370"/>
        <end position="444"/>
    </location>
</feature>
<dbReference type="Gene3D" id="1.20.5.1930">
    <property type="match status" value="1"/>
</dbReference>
<evidence type="ECO:0000256" key="5">
    <source>
        <dbReference type="ARBA" id="ARBA00022741"/>
    </source>
</evidence>
<dbReference type="Gene3D" id="1.25.40.10">
    <property type="entry name" value="Tetratricopeptide repeat domain"/>
    <property type="match status" value="2"/>
</dbReference>
<evidence type="ECO:0000256" key="2">
    <source>
        <dbReference type="ARBA" id="ARBA00012438"/>
    </source>
</evidence>
<comment type="catalytic activity">
    <reaction evidence="1">
        <text>ATP + protein L-histidine = ADP + protein N-phospho-L-histidine.</text>
        <dbReference type="EC" id="2.7.13.3"/>
    </reaction>
</comment>
<evidence type="ECO:0000313" key="13">
    <source>
        <dbReference type="EMBL" id="MFC3978032.1"/>
    </source>
</evidence>
<dbReference type="Proteomes" id="UP001595766">
    <property type="component" value="Unassembled WGS sequence"/>
</dbReference>
<keyword evidence="11" id="KW-0472">Membrane</keyword>
<comment type="caution">
    <text evidence="13">The sequence shown here is derived from an EMBL/GenBank/DDBJ whole genome shotgun (WGS) entry which is preliminary data.</text>
</comment>
<dbReference type="InterPro" id="IPR003594">
    <property type="entry name" value="HATPase_dom"/>
</dbReference>
<dbReference type="Pfam" id="PF13424">
    <property type="entry name" value="TPR_12"/>
    <property type="match status" value="2"/>
</dbReference>
<feature type="repeat" description="TPR" evidence="9">
    <location>
        <begin position="167"/>
        <end position="200"/>
    </location>
</feature>
<accession>A0ABV8EP65</accession>
<evidence type="ECO:0000259" key="12">
    <source>
        <dbReference type="PROSITE" id="PS50109"/>
    </source>
</evidence>
<organism evidence="13 14">
    <name type="scientific">Belliella kenyensis</name>
    <dbReference type="NCBI Taxonomy" id="1472724"/>
    <lineage>
        <taxon>Bacteria</taxon>
        <taxon>Pseudomonadati</taxon>
        <taxon>Bacteroidota</taxon>
        <taxon>Cytophagia</taxon>
        <taxon>Cytophagales</taxon>
        <taxon>Cyclobacteriaceae</taxon>
        <taxon>Belliella</taxon>
    </lineage>
</organism>
<evidence type="ECO:0000313" key="14">
    <source>
        <dbReference type="Proteomes" id="UP001595766"/>
    </source>
</evidence>
<gene>
    <name evidence="13" type="ORF">ACFOUP_16730</name>
</gene>
<dbReference type="SUPFAM" id="SSF48452">
    <property type="entry name" value="TPR-like"/>
    <property type="match status" value="2"/>
</dbReference>
<keyword evidence="9" id="KW-0802">TPR repeat</keyword>
<dbReference type="SMART" id="SM00028">
    <property type="entry name" value="TPR"/>
    <property type="match status" value="5"/>
</dbReference>
<dbReference type="InterPro" id="IPR036890">
    <property type="entry name" value="HATPase_C_sf"/>
</dbReference>
<proteinExistence type="predicted"/>
<protein>
    <recommendedName>
        <fullName evidence="2">histidine kinase</fullName>
        <ecNumber evidence="2">2.7.13.3</ecNumber>
    </recommendedName>
</protein>
<dbReference type="CDD" id="cd16917">
    <property type="entry name" value="HATPase_UhpB-NarQ-NarX-like"/>
    <property type="match status" value="1"/>
</dbReference>
<dbReference type="InterPro" id="IPR005467">
    <property type="entry name" value="His_kinase_dom"/>
</dbReference>
<dbReference type="EMBL" id="JBHSAV010000092">
    <property type="protein sequence ID" value="MFC3978032.1"/>
    <property type="molecule type" value="Genomic_DNA"/>
</dbReference>
<dbReference type="InterPro" id="IPR011712">
    <property type="entry name" value="Sig_transdc_His_kin_sub3_dim/P"/>
</dbReference>
<dbReference type="PROSITE" id="PS50005">
    <property type="entry name" value="TPR"/>
    <property type="match status" value="2"/>
</dbReference>
<evidence type="ECO:0000256" key="9">
    <source>
        <dbReference type="PROSITE-ProRule" id="PRU00339"/>
    </source>
</evidence>
<dbReference type="InterPro" id="IPR019734">
    <property type="entry name" value="TPR_rpt"/>
</dbReference>
<keyword evidence="7" id="KW-0067">ATP-binding</keyword>
<feature type="transmembrane region" description="Helical" evidence="11">
    <location>
        <begin position="404"/>
        <end position="423"/>
    </location>
</feature>
<evidence type="ECO:0000256" key="7">
    <source>
        <dbReference type="ARBA" id="ARBA00022840"/>
    </source>
</evidence>
<evidence type="ECO:0000256" key="6">
    <source>
        <dbReference type="ARBA" id="ARBA00022777"/>
    </source>
</evidence>
<dbReference type="PANTHER" id="PTHR24421:SF10">
    <property type="entry name" value="NITRATE_NITRITE SENSOR PROTEIN NARQ"/>
    <property type="match status" value="1"/>
</dbReference>
<dbReference type="Pfam" id="PF13374">
    <property type="entry name" value="TPR_10"/>
    <property type="match status" value="1"/>
</dbReference>
<dbReference type="PANTHER" id="PTHR24421">
    <property type="entry name" value="NITRATE/NITRITE SENSOR PROTEIN NARX-RELATED"/>
    <property type="match status" value="1"/>
</dbReference>
<keyword evidence="6" id="KW-0418">Kinase</keyword>
<dbReference type="InterPro" id="IPR011990">
    <property type="entry name" value="TPR-like_helical_dom_sf"/>
</dbReference>